<dbReference type="Gene3D" id="3.80.10.10">
    <property type="entry name" value="Ribonuclease Inhibitor"/>
    <property type="match status" value="1"/>
</dbReference>
<dbReference type="InterPro" id="IPR032675">
    <property type="entry name" value="LRR_dom_sf"/>
</dbReference>
<dbReference type="HOGENOM" id="CLU_018544_12_1_1"/>
<feature type="domain" description="F-box" evidence="1">
    <location>
        <begin position="48"/>
        <end position="104"/>
    </location>
</feature>
<dbReference type="InParanoid" id="A0A0C3G2E0"/>
<dbReference type="STRING" id="765440.A0A0C3G2E0"/>
<proteinExistence type="predicted"/>
<gene>
    <name evidence="2" type="ORF">PILCRDRAFT_331851</name>
</gene>
<dbReference type="EMBL" id="KN832983">
    <property type="protein sequence ID" value="KIM86029.1"/>
    <property type="molecule type" value="Genomic_DNA"/>
</dbReference>
<evidence type="ECO:0000313" key="2">
    <source>
        <dbReference type="EMBL" id="KIM86029.1"/>
    </source>
</evidence>
<dbReference type="Pfam" id="PF12937">
    <property type="entry name" value="F-box-like"/>
    <property type="match status" value="1"/>
</dbReference>
<dbReference type="InterPro" id="IPR036047">
    <property type="entry name" value="F-box-like_dom_sf"/>
</dbReference>
<protein>
    <recommendedName>
        <fullName evidence="1">F-box domain-containing protein</fullName>
    </recommendedName>
</protein>
<reference evidence="2 3" key="1">
    <citation type="submission" date="2014-04" db="EMBL/GenBank/DDBJ databases">
        <authorList>
            <consortium name="DOE Joint Genome Institute"/>
            <person name="Kuo A."/>
            <person name="Tarkka M."/>
            <person name="Buscot F."/>
            <person name="Kohler A."/>
            <person name="Nagy L.G."/>
            <person name="Floudas D."/>
            <person name="Copeland A."/>
            <person name="Barry K.W."/>
            <person name="Cichocki N."/>
            <person name="Veneault-Fourrey C."/>
            <person name="LaButti K."/>
            <person name="Lindquist E.A."/>
            <person name="Lipzen A."/>
            <person name="Lundell T."/>
            <person name="Morin E."/>
            <person name="Murat C."/>
            <person name="Sun H."/>
            <person name="Tunlid A."/>
            <person name="Henrissat B."/>
            <person name="Grigoriev I.V."/>
            <person name="Hibbett D.S."/>
            <person name="Martin F."/>
            <person name="Nordberg H.P."/>
            <person name="Cantor M.N."/>
            <person name="Hua S.X."/>
        </authorList>
    </citation>
    <scope>NUCLEOTIDE SEQUENCE [LARGE SCALE GENOMIC DNA]</scope>
    <source>
        <strain evidence="2 3">F 1598</strain>
    </source>
</reference>
<dbReference type="SUPFAM" id="SSF81383">
    <property type="entry name" value="F-box domain"/>
    <property type="match status" value="1"/>
</dbReference>
<dbReference type="Proteomes" id="UP000054166">
    <property type="component" value="Unassembled WGS sequence"/>
</dbReference>
<sequence length="459" mass="51802">MTPFPTRMIKSVLSKTLSTLSFRQHPTVRNISDTNTSRDITICHHPPINCLPDELLIEIFRLCFVDVELFLPPTAVGVPLLLCNVCRRWRDIAVTVPVLWSTIKLNKKHSARFVSTWLSRAGTLPIGVSFILEPSKFRPRKSHRHFDVLVPLSCRWQYLELRILPGASFRLLKDLSSDVLSSLEVLNVIDEGNFRPYDPSSFGKVFKSAPRLHSVDLWGVHRSDPLRMGLPWSQLIRFATDGYISVNGCHKLLDRLPNLRSGSFKILLGPEISQIPLKRLSLPDLENLDLSVASNIDGLLVSLVLSALRFLWIDCIQTEGWTHTNFMSFIEPFSLNLHTLQLFRPSMSEASMIQCLLTMPSLVVLVLQDHAEFGFIGDRLLALLTYSGSAEPPLCTRLETLHLASVFACQDSQIASMLESRWRLEYVSDNDTCCSYIYSHALDNAATDVPHHTHSGFAT</sequence>
<dbReference type="InterPro" id="IPR001810">
    <property type="entry name" value="F-box_dom"/>
</dbReference>
<evidence type="ECO:0000313" key="3">
    <source>
        <dbReference type="Proteomes" id="UP000054166"/>
    </source>
</evidence>
<dbReference type="AlphaFoldDB" id="A0A0C3G2E0"/>
<evidence type="ECO:0000259" key="1">
    <source>
        <dbReference type="Pfam" id="PF12937"/>
    </source>
</evidence>
<organism evidence="2 3">
    <name type="scientific">Piloderma croceum (strain F 1598)</name>
    <dbReference type="NCBI Taxonomy" id="765440"/>
    <lineage>
        <taxon>Eukaryota</taxon>
        <taxon>Fungi</taxon>
        <taxon>Dikarya</taxon>
        <taxon>Basidiomycota</taxon>
        <taxon>Agaricomycotina</taxon>
        <taxon>Agaricomycetes</taxon>
        <taxon>Agaricomycetidae</taxon>
        <taxon>Atheliales</taxon>
        <taxon>Atheliaceae</taxon>
        <taxon>Piloderma</taxon>
    </lineage>
</organism>
<dbReference type="SUPFAM" id="SSF52047">
    <property type="entry name" value="RNI-like"/>
    <property type="match status" value="1"/>
</dbReference>
<keyword evidence="3" id="KW-1185">Reference proteome</keyword>
<reference evidence="3" key="2">
    <citation type="submission" date="2015-01" db="EMBL/GenBank/DDBJ databases">
        <title>Evolutionary Origins and Diversification of the Mycorrhizal Mutualists.</title>
        <authorList>
            <consortium name="DOE Joint Genome Institute"/>
            <consortium name="Mycorrhizal Genomics Consortium"/>
            <person name="Kohler A."/>
            <person name="Kuo A."/>
            <person name="Nagy L.G."/>
            <person name="Floudas D."/>
            <person name="Copeland A."/>
            <person name="Barry K.W."/>
            <person name="Cichocki N."/>
            <person name="Veneault-Fourrey C."/>
            <person name="LaButti K."/>
            <person name="Lindquist E.A."/>
            <person name="Lipzen A."/>
            <person name="Lundell T."/>
            <person name="Morin E."/>
            <person name="Murat C."/>
            <person name="Riley R."/>
            <person name="Ohm R."/>
            <person name="Sun H."/>
            <person name="Tunlid A."/>
            <person name="Henrissat B."/>
            <person name="Grigoriev I.V."/>
            <person name="Hibbett D.S."/>
            <person name="Martin F."/>
        </authorList>
    </citation>
    <scope>NUCLEOTIDE SEQUENCE [LARGE SCALE GENOMIC DNA]</scope>
    <source>
        <strain evidence="3">F 1598</strain>
    </source>
</reference>
<dbReference type="Gene3D" id="1.20.1280.50">
    <property type="match status" value="1"/>
</dbReference>
<accession>A0A0C3G2E0</accession>
<dbReference type="OrthoDB" id="3249706at2759"/>
<name>A0A0C3G2E0_PILCF</name>